<organism evidence="1 2">
    <name type="scientific">Halpernia humi</name>
    <dbReference type="NCBI Taxonomy" id="493375"/>
    <lineage>
        <taxon>Bacteria</taxon>
        <taxon>Pseudomonadati</taxon>
        <taxon>Bacteroidota</taxon>
        <taxon>Flavobacteriia</taxon>
        <taxon>Flavobacteriales</taxon>
        <taxon>Weeksellaceae</taxon>
        <taxon>Chryseobacterium group</taxon>
        <taxon>Halpernia</taxon>
    </lineage>
</organism>
<dbReference type="Proteomes" id="UP000236738">
    <property type="component" value="Unassembled WGS sequence"/>
</dbReference>
<evidence type="ECO:0000313" key="2">
    <source>
        <dbReference type="Proteomes" id="UP000236738"/>
    </source>
</evidence>
<dbReference type="EMBL" id="FNUS01000002">
    <property type="protein sequence ID" value="SEG01626.1"/>
    <property type="molecule type" value="Genomic_DNA"/>
</dbReference>
<accession>A0A1H5WR09</accession>
<keyword evidence="2" id="KW-1185">Reference proteome</keyword>
<protein>
    <submittedName>
        <fullName evidence="1">Uncharacterized protein</fullName>
    </submittedName>
</protein>
<dbReference type="RefSeq" id="WP_103913278.1">
    <property type="nucleotide sequence ID" value="NZ_FNUS01000002.1"/>
</dbReference>
<reference evidence="2" key="1">
    <citation type="submission" date="2016-10" db="EMBL/GenBank/DDBJ databases">
        <authorList>
            <person name="Varghese N."/>
            <person name="Submissions S."/>
        </authorList>
    </citation>
    <scope>NUCLEOTIDE SEQUENCE [LARGE SCALE GENOMIC DNA]</scope>
    <source>
        <strain evidence="2">DSM 21580</strain>
    </source>
</reference>
<sequence>MNRHPEFYRITEKIYKLIIEKSKELEKKGGTPPTTYDIKISKDLFSEREWKFMTENENKFKFSIDWGGKIKTYNVYKIEDNHLCSNETNVFGIATNYVD</sequence>
<proteinExistence type="predicted"/>
<gene>
    <name evidence="1" type="ORF">SAMN05421847_1297</name>
</gene>
<evidence type="ECO:0000313" key="1">
    <source>
        <dbReference type="EMBL" id="SEG01626.1"/>
    </source>
</evidence>
<dbReference type="AlphaFoldDB" id="A0A1H5WR09"/>
<name>A0A1H5WR09_9FLAO</name>